<dbReference type="InterPro" id="IPR003482">
    <property type="entry name" value="Whib"/>
</dbReference>
<evidence type="ECO:0000256" key="4">
    <source>
        <dbReference type="ARBA" id="ARBA00022723"/>
    </source>
</evidence>
<dbReference type="EMBL" id="CP034170">
    <property type="protein sequence ID" value="AZI59337.1"/>
    <property type="molecule type" value="Genomic_DNA"/>
</dbReference>
<dbReference type="PROSITE" id="PS51674">
    <property type="entry name" value="4FE4S_WBL"/>
    <property type="match status" value="1"/>
</dbReference>
<dbReference type="InterPro" id="IPR034768">
    <property type="entry name" value="4FE4S_WBL"/>
</dbReference>
<keyword evidence="4 11" id="KW-0479">Metal-binding</keyword>
<evidence type="ECO:0000313" key="13">
    <source>
        <dbReference type="EMBL" id="AZI59337.1"/>
    </source>
</evidence>
<dbReference type="RefSeq" id="WP_124800241.1">
    <property type="nucleotide sequence ID" value="NZ_CP034170.1"/>
</dbReference>
<evidence type="ECO:0000313" key="14">
    <source>
        <dbReference type="Proteomes" id="UP000268084"/>
    </source>
</evidence>
<feature type="domain" description="4Fe-4S Wbl-type" evidence="12">
    <location>
        <begin position="11"/>
        <end position="67"/>
    </location>
</feature>
<comment type="PTM">
    <text evidence="11">The Fe-S cluster can be nitrosylated by nitric oxide (NO).</text>
</comment>
<reference evidence="13 14" key="2">
    <citation type="submission" date="2018-12" db="EMBL/GenBank/DDBJ databases">
        <title>Nakamurella antarcticus sp. nov., isolated from Antarctica South Shetland Islands soil.</title>
        <authorList>
            <person name="Peng F."/>
        </authorList>
    </citation>
    <scope>NUCLEOTIDE SEQUENCE [LARGE SCALE GENOMIC DNA]</scope>
    <source>
        <strain evidence="13 14">S14-144</strain>
    </source>
</reference>
<feature type="binding site" evidence="11">
    <location>
        <position position="34"/>
    </location>
    <ligand>
        <name>[4Fe-4S] cluster</name>
        <dbReference type="ChEBI" id="CHEBI:49883"/>
    </ligand>
</feature>
<sequence>MSSGAWARNGLCVGRDPDALFVTGAAQREAVKICNGCPVRLECVSDALDNQVEFGVWGGLTERQRRALLRQRPDVTSWLDLLTQAREAAVASSAS</sequence>
<dbReference type="OrthoDB" id="4228525at2"/>
<name>A0A3G8ZRC0_9ACTN</name>
<evidence type="ECO:0000256" key="8">
    <source>
        <dbReference type="ARBA" id="ARBA00023125"/>
    </source>
</evidence>
<evidence type="ECO:0000256" key="6">
    <source>
        <dbReference type="ARBA" id="ARBA00023014"/>
    </source>
</evidence>
<evidence type="ECO:0000256" key="7">
    <source>
        <dbReference type="ARBA" id="ARBA00023015"/>
    </source>
</evidence>
<dbReference type="GO" id="GO:0005737">
    <property type="term" value="C:cytoplasm"/>
    <property type="evidence" value="ECO:0007669"/>
    <property type="project" value="UniProtKB-SubCell"/>
</dbReference>
<dbReference type="KEGG" id="nak:EH165_02150"/>
<dbReference type="GO" id="GO:0051539">
    <property type="term" value="F:4 iron, 4 sulfur cluster binding"/>
    <property type="evidence" value="ECO:0007669"/>
    <property type="project" value="UniProtKB-UniRule"/>
</dbReference>
<keyword evidence="6 11" id="KW-0411">Iron-sulfur</keyword>
<evidence type="ECO:0000256" key="5">
    <source>
        <dbReference type="ARBA" id="ARBA00023004"/>
    </source>
</evidence>
<keyword evidence="8 11" id="KW-0238">DNA-binding</keyword>
<feature type="binding site" evidence="11">
    <location>
        <position position="12"/>
    </location>
    <ligand>
        <name>[4Fe-4S] cluster</name>
        <dbReference type="ChEBI" id="CHEBI:49883"/>
    </ligand>
</feature>
<evidence type="ECO:0000256" key="1">
    <source>
        <dbReference type="ARBA" id="ARBA00004496"/>
    </source>
</evidence>
<dbReference type="AlphaFoldDB" id="A0A3G8ZRC0"/>
<comment type="similarity">
    <text evidence="2 11">Belongs to the WhiB family.</text>
</comment>
<keyword evidence="3 11" id="KW-0004">4Fe-4S</keyword>
<keyword evidence="5 11" id="KW-0408">Iron</keyword>
<dbReference type="Pfam" id="PF02467">
    <property type="entry name" value="Whib"/>
    <property type="match status" value="1"/>
</dbReference>
<organism evidence="13 14">
    <name type="scientific">Nakamurella antarctica</name>
    <dbReference type="NCBI Taxonomy" id="1902245"/>
    <lineage>
        <taxon>Bacteria</taxon>
        <taxon>Bacillati</taxon>
        <taxon>Actinomycetota</taxon>
        <taxon>Actinomycetes</taxon>
        <taxon>Nakamurellales</taxon>
        <taxon>Nakamurellaceae</taxon>
        <taxon>Nakamurella</taxon>
    </lineage>
</organism>
<accession>A0A3G8ZRC0</accession>
<evidence type="ECO:0000256" key="3">
    <source>
        <dbReference type="ARBA" id="ARBA00022485"/>
    </source>
</evidence>
<comment type="function">
    <text evidence="11">Acts as a transcriptional regulator. Probably redox-responsive. The apo- but not holo-form probably binds DNA.</text>
</comment>
<dbReference type="GO" id="GO:0047134">
    <property type="term" value="F:protein-disulfide reductase [NAD(P)H] activity"/>
    <property type="evidence" value="ECO:0007669"/>
    <property type="project" value="TreeGrafter"/>
</dbReference>
<dbReference type="Proteomes" id="UP000268084">
    <property type="component" value="Chromosome"/>
</dbReference>
<comment type="subcellular location">
    <subcellularLocation>
        <location evidence="1 11">Cytoplasm</location>
    </subcellularLocation>
</comment>
<dbReference type="GO" id="GO:0046872">
    <property type="term" value="F:metal ion binding"/>
    <property type="evidence" value="ECO:0007669"/>
    <property type="project" value="UniProtKB-KW"/>
</dbReference>
<dbReference type="GO" id="GO:0035731">
    <property type="term" value="F:dinitrosyl-iron complex binding"/>
    <property type="evidence" value="ECO:0007669"/>
    <property type="project" value="UniProtKB-UniRule"/>
</dbReference>
<evidence type="ECO:0000259" key="12">
    <source>
        <dbReference type="PROSITE" id="PS51674"/>
    </source>
</evidence>
<comment type="PTM">
    <text evidence="11">Upon Fe-S cluster removal intramolecular disulfide bonds are formed.</text>
</comment>
<evidence type="ECO:0000256" key="2">
    <source>
        <dbReference type="ARBA" id="ARBA00006597"/>
    </source>
</evidence>
<reference evidence="13 14" key="1">
    <citation type="submission" date="2018-11" db="EMBL/GenBank/DDBJ databases">
        <authorList>
            <person name="Da X."/>
        </authorList>
    </citation>
    <scope>NUCLEOTIDE SEQUENCE [LARGE SCALE GENOMIC DNA]</scope>
    <source>
        <strain evidence="13 14">S14-144</strain>
    </source>
</reference>
<dbReference type="GO" id="GO:0003677">
    <property type="term" value="F:DNA binding"/>
    <property type="evidence" value="ECO:0007669"/>
    <property type="project" value="UniProtKB-UniRule"/>
</dbReference>
<keyword evidence="9 11" id="KW-1015">Disulfide bond</keyword>
<keyword evidence="10 11" id="KW-0804">Transcription</keyword>
<comment type="cofactor">
    <cofactor evidence="11">
        <name>[4Fe-4S] cluster</name>
        <dbReference type="ChEBI" id="CHEBI:49883"/>
    </cofactor>
    <text evidence="11">Binds 1 [4Fe-4S] cluster per subunit. Following nitrosylation of the [4Fe-4S] cluster binds 1 [4Fe-8(NO)] cluster per subunit.</text>
</comment>
<protein>
    <recommendedName>
        <fullName evidence="11">Transcriptional regulator WhiB</fullName>
    </recommendedName>
</protein>
<dbReference type="GO" id="GO:0045892">
    <property type="term" value="P:negative regulation of DNA-templated transcription"/>
    <property type="evidence" value="ECO:0007669"/>
    <property type="project" value="TreeGrafter"/>
</dbReference>
<keyword evidence="7 11" id="KW-0805">Transcription regulation</keyword>
<feature type="binding site" evidence="11">
    <location>
        <position position="43"/>
    </location>
    <ligand>
        <name>[4Fe-4S] cluster</name>
        <dbReference type="ChEBI" id="CHEBI:49883"/>
    </ligand>
</feature>
<evidence type="ECO:0000256" key="9">
    <source>
        <dbReference type="ARBA" id="ARBA00023157"/>
    </source>
</evidence>
<dbReference type="PANTHER" id="PTHR38839:SF7">
    <property type="entry name" value="TRANSCRIPTIONAL REGULATOR WHIB4"/>
    <property type="match status" value="1"/>
</dbReference>
<evidence type="ECO:0000256" key="11">
    <source>
        <dbReference type="HAMAP-Rule" id="MF_01479"/>
    </source>
</evidence>
<dbReference type="GO" id="GO:0045454">
    <property type="term" value="P:cell redox homeostasis"/>
    <property type="evidence" value="ECO:0007669"/>
    <property type="project" value="TreeGrafter"/>
</dbReference>
<evidence type="ECO:0000256" key="10">
    <source>
        <dbReference type="ARBA" id="ARBA00023163"/>
    </source>
</evidence>
<gene>
    <name evidence="11" type="primary">whiB</name>
    <name evidence="13" type="ORF">EH165_02150</name>
</gene>
<keyword evidence="14" id="KW-1185">Reference proteome</keyword>
<dbReference type="HAMAP" id="MF_01479">
    <property type="entry name" value="WhiB"/>
    <property type="match status" value="1"/>
</dbReference>
<feature type="binding site" evidence="11">
    <location>
        <position position="37"/>
    </location>
    <ligand>
        <name>[4Fe-4S] cluster</name>
        <dbReference type="ChEBI" id="CHEBI:49883"/>
    </ligand>
</feature>
<dbReference type="PANTHER" id="PTHR38839">
    <property type="entry name" value="TRANSCRIPTIONAL REGULATOR WHID-RELATED"/>
    <property type="match status" value="1"/>
</dbReference>
<proteinExistence type="inferred from homology"/>
<keyword evidence="11" id="KW-0963">Cytoplasm</keyword>